<gene>
    <name evidence="1" type="ORF">ACIRA0001_0876</name>
</gene>
<proteinExistence type="predicted"/>
<evidence type="ECO:0000313" key="1">
    <source>
        <dbReference type="EMBL" id="EET82056.1"/>
    </source>
</evidence>
<comment type="caution">
    <text evidence="1">The sequence shown here is derived from an EMBL/GenBank/DDBJ whole genome shotgun (WGS) entry which is preliminary data.</text>
</comment>
<evidence type="ECO:0000313" key="2">
    <source>
        <dbReference type="Proteomes" id="UP000018419"/>
    </source>
</evidence>
<dbReference type="Proteomes" id="UP000018419">
    <property type="component" value="Unassembled WGS sequence"/>
</dbReference>
<reference evidence="1 2" key="1">
    <citation type="submission" date="2009-07" db="EMBL/GenBank/DDBJ databases">
        <authorList>
            <person name="Madupu R."/>
            <person name="Durkin A.S."/>
            <person name="Torralba M."/>
            <person name="Methe B."/>
            <person name="Sutton G.G."/>
            <person name="Strausberg R.L."/>
            <person name="Nelson K.E."/>
        </authorList>
    </citation>
    <scope>NUCLEOTIDE SEQUENCE [LARGE SCALE GENOMIC DNA]</scope>
    <source>
        <strain evidence="1 2">SK82</strain>
    </source>
</reference>
<organism evidence="1 2">
    <name type="scientific">Acinetobacter radioresistens SK82</name>
    <dbReference type="NCBI Taxonomy" id="596318"/>
    <lineage>
        <taxon>Bacteria</taxon>
        <taxon>Pseudomonadati</taxon>
        <taxon>Pseudomonadota</taxon>
        <taxon>Gammaproteobacteria</taxon>
        <taxon>Moraxellales</taxon>
        <taxon>Moraxellaceae</taxon>
        <taxon>Acinetobacter</taxon>
    </lineage>
</organism>
<name>A0ABM9YM60_ACIRA</name>
<keyword evidence="2" id="KW-1185">Reference proteome</keyword>
<accession>A0ABM9YM60</accession>
<protein>
    <submittedName>
        <fullName evidence="1">Uncharacterized protein</fullName>
    </submittedName>
</protein>
<sequence>MQIRTKFSQYFSNIYSYFEFIYSRVFIDNLTNLVANLYRLTIYSDENSI</sequence>
<dbReference type="EMBL" id="ACVR01000054">
    <property type="protein sequence ID" value="EET82056.1"/>
    <property type="molecule type" value="Genomic_DNA"/>
</dbReference>